<evidence type="ECO:0000313" key="11">
    <source>
        <dbReference type="Proteomes" id="UP000823772"/>
    </source>
</evidence>
<dbReference type="GO" id="GO:0043139">
    <property type="term" value="F:5'-3' DNA helicase activity"/>
    <property type="evidence" value="ECO:0007669"/>
    <property type="project" value="TreeGrafter"/>
</dbReference>
<dbReference type="GO" id="GO:0005694">
    <property type="term" value="C:chromosome"/>
    <property type="evidence" value="ECO:0007669"/>
    <property type="project" value="UniProtKB-ARBA"/>
</dbReference>
<feature type="domain" description="DNA2/NAM7 helicase helicase" evidence="8">
    <location>
        <begin position="189"/>
        <end position="400"/>
    </location>
</feature>
<comment type="caution">
    <text evidence="10">The sequence shown here is derived from an EMBL/GenBank/DDBJ whole genome shotgun (WGS) entry which is preliminary data.</text>
</comment>
<evidence type="ECO:0000256" key="4">
    <source>
        <dbReference type="ARBA" id="ARBA00022806"/>
    </source>
</evidence>
<dbReference type="FunFam" id="3.40.50.300:FF:000326">
    <property type="entry name" value="P-loop containing nucleoside triphosphate hydrolase"/>
    <property type="match status" value="1"/>
</dbReference>
<dbReference type="PANTHER" id="PTHR43788:SF8">
    <property type="entry name" value="DNA-BINDING PROTEIN SMUBP-2"/>
    <property type="match status" value="1"/>
</dbReference>
<accession>A0A9D9IYM9</accession>
<evidence type="ECO:0000256" key="1">
    <source>
        <dbReference type="ARBA" id="ARBA00007913"/>
    </source>
</evidence>
<keyword evidence="3" id="KW-0378">Hydrolase</keyword>
<dbReference type="SUPFAM" id="SSF52540">
    <property type="entry name" value="P-loop containing nucleoside triphosphate hydrolases"/>
    <property type="match status" value="1"/>
</dbReference>
<evidence type="ECO:0000256" key="5">
    <source>
        <dbReference type="ARBA" id="ARBA00022840"/>
    </source>
</evidence>
<evidence type="ECO:0000259" key="8">
    <source>
        <dbReference type="Pfam" id="PF13086"/>
    </source>
</evidence>
<dbReference type="CDD" id="cd18808">
    <property type="entry name" value="SF1_C_Upf1"/>
    <property type="match status" value="1"/>
</dbReference>
<dbReference type="PANTHER" id="PTHR43788">
    <property type="entry name" value="DNA2/NAM7 HELICASE FAMILY MEMBER"/>
    <property type="match status" value="1"/>
</dbReference>
<dbReference type="InterPro" id="IPR041679">
    <property type="entry name" value="DNA2/NAM7-like_C"/>
</dbReference>
<comment type="similarity">
    <text evidence="1">Belongs to the DNA2/NAM7 helicase family.</text>
</comment>
<dbReference type="Gene3D" id="2.40.30.270">
    <property type="match status" value="1"/>
</dbReference>
<reference evidence="10" key="2">
    <citation type="journal article" date="2021" name="PeerJ">
        <title>Extensive microbial diversity within the chicken gut microbiome revealed by metagenomics and culture.</title>
        <authorList>
            <person name="Gilroy R."/>
            <person name="Ravi A."/>
            <person name="Getino M."/>
            <person name="Pursley I."/>
            <person name="Horton D.L."/>
            <person name="Alikhan N.F."/>
            <person name="Baker D."/>
            <person name="Gharbi K."/>
            <person name="Hall N."/>
            <person name="Watson M."/>
            <person name="Adriaenssens E.M."/>
            <person name="Foster-Nyarko E."/>
            <person name="Jarju S."/>
            <person name="Secka A."/>
            <person name="Antonio M."/>
            <person name="Oren A."/>
            <person name="Chaudhuri R.R."/>
            <person name="La Ragione R."/>
            <person name="Hildebrand F."/>
            <person name="Pallen M.J."/>
        </authorList>
    </citation>
    <scope>NUCLEOTIDE SEQUENCE</scope>
    <source>
        <strain evidence="10">B3-2255</strain>
    </source>
</reference>
<keyword evidence="2" id="KW-0547">Nucleotide-binding</keyword>
<reference evidence="10" key="1">
    <citation type="submission" date="2020-10" db="EMBL/GenBank/DDBJ databases">
        <authorList>
            <person name="Gilroy R."/>
        </authorList>
    </citation>
    <scope>NUCLEOTIDE SEQUENCE</scope>
    <source>
        <strain evidence="10">B3-2255</strain>
    </source>
</reference>
<dbReference type="InterPro" id="IPR041677">
    <property type="entry name" value="DNA2/NAM7_AAA_11"/>
</dbReference>
<sequence>MDSIAHLQRHRELLLEEYRHELAENEAEMGRMSLDLRLSKGLCWYPLELGRSFYNSLNQYVLAVSRPAREDGEEEDGSRFEYGVPVKFFFIDKDGKSVFLSYPCTVSLVDGDTMLVAVPGESAVSRLRAETGLGVQLSFDETTYRLMFAALDRVIAAKNDRLAGLREILLGAAPAVKRGSAVRGSFSWLNPSQEDAVNSILCSRDVAIVHGPPGTGKTTTLTEAVFETLFRENQVMVCAQSNAAVDWVCLKLIERGIPVLRVGNPVRIDDKVMDCTFEKRFEDHPDYPLLWNVRRAARECSAALRSKNGNRRALSARLRELRKKADELEHSITDNVFDSARVIACTLAGAASKVLFNRHYSTLFIDEAAQALEAASWIAINKADRVVFAGDHCQLPPTVKCLRALDAGLGRTLMEVVAENKPECVSLLTMQYRMNETIMRFSSYFFYDNRLKAAPQISARDTSSFGLPMLWIDTCDCGFSEQHVSDGTGRVNRGEARFAVSVLKNYAQPFGAERIRSEHIDFGLISPYKAQVSCLRGLVSRNRFLKSIRSSVSINTVDGFQGQERDVIIISLVRSNRNSNIGFLHELRRMNVAMTRARYKLVIIGDSRTMCAHPFYKALYNYIEKSGGLLVPAPVSDCPSPAGPAMDSFVSGGPALDSLASAGTAPDGPDGPNGQSVPGKCT</sequence>
<dbReference type="InterPro" id="IPR050534">
    <property type="entry name" value="Coronavir_polyprotein_1ab"/>
</dbReference>
<evidence type="ECO:0000256" key="3">
    <source>
        <dbReference type="ARBA" id="ARBA00022801"/>
    </source>
</evidence>
<keyword evidence="4" id="KW-0347">Helicase</keyword>
<keyword evidence="6" id="KW-0175">Coiled coil</keyword>
<dbReference type="InterPro" id="IPR047187">
    <property type="entry name" value="SF1_C_Upf1"/>
</dbReference>
<organism evidence="10 11">
    <name type="scientific">Candidatus Merdivivens faecigallinarum</name>
    <dbReference type="NCBI Taxonomy" id="2840871"/>
    <lineage>
        <taxon>Bacteria</taxon>
        <taxon>Pseudomonadati</taxon>
        <taxon>Bacteroidota</taxon>
        <taxon>Bacteroidia</taxon>
        <taxon>Bacteroidales</taxon>
        <taxon>Muribaculaceae</taxon>
        <taxon>Muribaculaceae incertae sedis</taxon>
        <taxon>Candidatus Merdivivens</taxon>
    </lineage>
</organism>
<dbReference type="EMBL" id="JADILY010000078">
    <property type="protein sequence ID" value="MBO8481597.1"/>
    <property type="molecule type" value="Genomic_DNA"/>
</dbReference>
<evidence type="ECO:0000256" key="7">
    <source>
        <dbReference type="SAM" id="MobiDB-lite"/>
    </source>
</evidence>
<feature type="coiled-coil region" evidence="6">
    <location>
        <begin position="304"/>
        <end position="331"/>
    </location>
</feature>
<evidence type="ECO:0000256" key="6">
    <source>
        <dbReference type="SAM" id="Coils"/>
    </source>
</evidence>
<dbReference type="Proteomes" id="UP000823772">
    <property type="component" value="Unassembled WGS sequence"/>
</dbReference>
<dbReference type="GO" id="GO:0005524">
    <property type="term" value="F:ATP binding"/>
    <property type="evidence" value="ECO:0007669"/>
    <property type="project" value="UniProtKB-KW"/>
</dbReference>
<dbReference type="Pfam" id="PF13086">
    <property type="entry name" value="AAA_11"/>
    <property type="match status" value="1"/>
</dbReference>
<dbReference type="Pfam" id="PF13087">
    <property type="entry name" value="AAA_12"/>
    <property type="match status" value="1"/>
</dbReference>
<dbReference type="InterPro" id="IPR027417">
    <property type="entry name" value="P-loop_NTPase"/>
</dbReference>
<proteinExistence type="inferred from homology"/>
<dbReference type="AlphaFoldDB" id="A0A9D9IYM9"/>
<evidence type="ECO:0000256" key="2">
    <source>
        <dbReference type="ARBA" id="ARBA00022741"/>
    </source>
</evidence>
<evidence type="ECO:0000313" key="10">
    <source>
        <dbReference type="EMBL" id="MBO8481597.1"/>
    </source>
</evidence>
<evidence type="ECO:0000259" key="9">
    <source>
        <dbReference type="Pfam" id="PF13087"/>
    </source>
</evidence>
<feature type="region of interest" description="Disordered" evidence="7">
    <location>
        <begin position="643"/>
        <end position="682"/>
    </location>
</feature>
<feature type="domain" description="DNA2/NAM7 helicase-like C-terminal" evidence="9">
    <location>
        <begin position="410"/>
        <end position="607"/>
    </location>
</feature>
<keyword evidence="5" id="KW-0067">ATP-binding</keyword>
<dbReference type="Gene3D" id="3.40.50.300">
    <property type="entry name" value="P-loop containing nucleotide triphosphate hydrolases"/>
    <property type="match status" value="2"/>
</dbReference>
<gene>
    <name evidence="10" type="ORF">IAC87_03520</name>
</gene>
<dbReference type="GO" id="GO:0016787">
    <property type="term" value="F:hydrolase activity"/>
    <property type="evidence" value="ECO:0007669"/>
    <property type="project" value="UniProtKB-KW"/>
</dbReference>
<name>A0A9D9IYM9_9BACT</name>
<protein>
    <submittedName>
        <fullName evidence="10">AAA family ATPase</fullName>
    </submittedName>
</protein>